<dbReference type="AlphaFoldDB" id="A0AA87Z2L2"/>
<evidence type="ECO:0000313" key="3">
    <source>
        <dbReference type="Proteomes" id="UP001187192"/>
    </source>
</evidence>
<dbReference type="Proteomes" id="UP001187192">
    <property type="component" value="Unassembled WGS sequence"/>
</dbReference>
<comment type="caution">
    <text evidence="2">The sequence shown here is derived from an EMBL/GenBank/DDBJ whole genome shotgun (WGS) entry which is preliminary data.</text>
</comment>
<dbReference type="EMBL" id="BTGU01004159">
    <property type="protein sequence ID" value="GMN22865.1"/>
    <property type="molecule type" value="Genomic_DNA"/>
</dbReference>
<proteinExistence type="predicted"/>
<organism evidence="2 3">
    <name type="scientific">Ficus carica</name>
    <name type="common">Common fig</name>
    <dbReference type="NCBI Taxonomy" id="3494"/>
    <lineage>
        <taxon>Eukaryota</taxon>
        <taxon>Viridiplantae</taxon>
        <taxon>Streptophyta</taxon>
        <taxon>Embryophyta</taxon>
        <taxon>Tracheophyta</taxon>
        <taxon>Spermatophyta</taxon>
        <taxon>Magnoliopsida</taxon>
        <taxon>eudicotyledons</taxon>
        <taxon>Gunneridae</taxon>
        <taxon>Pentapetalae</taxon>
        <taxon>rosids</taxon>
        <taxon>fabids</taxon>
        <taxon>Rosales</taxon>
        <taxon>Moraceae</taxon>
        <taxon>Ficeae</taxon>
        <taxon>Ficus</taxon>
    </lineage>
</organism>
<reference evidence="2" key="1">
    <citation type="submission" date="2023-07" db="EMBL/GenBank/DDBJ databases">
        <title>draft genome sequence of fig (Ficus carica).</title>
        <authorList>
            <person name="Takahashi T."/>
            <person name="Nishimura K."/>
        </authorList>
    </citation>
    <scope>NUCLEOTIDE SEQUENCE</scope>
</reference>
<protein>
    <submittedName>
        <fullName evidence="2">Uncharacterized protein</fullName>
    </submittedName>
</protein>
<dbReference type="EMBL" id="BTGU01004160">
    <property type="protein sequence ID" value="GMN22875.1"/>
    <property type="molecule type" value="Genomic_DNA"/>
</dbReference>
<evidence type="ECO:0000313" key="1">
    <source>
        <dbReference type="EMBL" id="GMN22865.1"/>
    </source>
</evidence>
<evidence type="ECO:0000313" key="2">
    <source>
        <dbReference type="EMBL" id="GMN22875.1"/>
    </source>
</evidence>
<accession>A0AA87Z2L2</accession>
<gene>
    <name evidence="1" type="ORF">TIFTF001_045722</name>
    <name evidence="2" type="ORF">TIFTF001_045725</name>
</gene>
<keyword evidence="3" id="KW-1185">Reference proteome</keyword>
<sequence length="114" mass="12772">MLEGKGRGIDDTFRLSTLDVVVIFLPEVFLVVFGDLCDLRSWLSIDRQCSSLVGALLSRAWCMLVSGMSRNFLVFGPQTCTVPTACQLFVPIIEGYDRSITGDLHYIVQFITLY</sequence>
<name>A0AA87Z2L2_FICCA</name>